<dbReference type="Proteomes" id="UP000827911">
    <property type="component" value="Segment"/>
</dbReference>
<name>A0AAE7XJV2_9CAUD</name>
<protein>
    <submittedName>
        <fullName evidence="1">Uncharacterized protein</fullName>
    </submittedName>
</protein>
<evidence type="ECO:0000313" key="2">
    <source>
        <dbReference type="Proteomes" id="UP000827911"/>
    </source>
</evidence>
<reference evidence="1 2" key="1">
    <citation type="submission" date="2021-06" db="EMBL/GenBank/DDBJ databases">
        <title>Complete genome sequence of Erwinia phage pEa_SNUABM_17.</title>
        <authorList>
            <person name="Kim S.G."/>
            <person name="Park S.C."/>
        </authorList>
    </citation>
    <scope>NUCLEOTIDE SEQUENCE [LARGE SCALE GENOMIC DNA]</scope>
</reference>
<proteinExistence type="predicted"/>
<gene>
    <name evidence="1" type="ORF">pEaSNUABM17_00016</name>
</gene>
<keyword evidence="2" id="KW-1185">Reference proteome</keyword>
<sequence>MDKKLISTLVNSLSSEPRGLAGKYADKSVGQIAKEEIGISFIVNNAFAMEHLLWMPDLEDKWFVPTESLNDLSAGLIGHVGAVPVYSDWYYGRPEDRMRPCDKIPRVGVVQNNTNEIFLLTVEQFRQ</sequence>
<organism evidence="1 2">
    <name type="scientific">Erwinia phage pEa_SNUABM_17</name>
    <dbReference type="NCBI Taxonomy" id="2869545"/>
    <lineage>
        <taxon>Viruses</taxon>
        <taxon>Duplodnaviria</taxon>
        <taxon>Heunggongvirae</taxon>
        <taxon>Uroviricota</taxon>
        <taxon>Caudoviricetes</taxon>
        <taxon>Alexandravirus</taxon>
        <taxon>Alexandravirus SNUABM17</taxon>
    </lineage>
</organism>
<dbReference type="EMBL" id="MZ443777">
    <property type="protein sequence ID" value="QZE57562.1"/>
    <property type="molecule type" value="Genomic_DNA"/>
</dbReference>
<evidence type="ECO:0000313" key="1">
    <source>
        <dbReference type="EMBL" id="QZE57562.1"/>
    </source>
</evidence>
<accession>A0AAE7XJV2</accession>